<dbReference type="SUPFAM" id="SSF52833">
    <property type="entry name" value="Thioredoxin-like"/>
    <property type="match status" value="1"/>
</dbReference>
<evidence type="ECO:0000313" key="2">
    <source>
        <dbReference type="EMBL" id="MEN5376132.1"/>
    </source>
</evidence>
<dbReference type="Proteomes" id="UP001409291">
    <property type="component" value="Unassembled WGS sequence"/>
</dbReference>
<evidence type="ECO:0000259" key="1">
    <source>
        <dbReference type="Pfam" id="PF01323"/>
    </source>
</evidence>
<feature type="domain" description="DSBA-like thioredoxin" evidence="1">
    <location>
        <begin position="3"/>
        <end position="205"/>
    </location>
</feature>
<dbReference type="Gene3D" id="3.40.30.10">
    <property type="entry name" value="Glutaredoxin"/>
    <property type="match status" value="1"/>
</dbReference>
<protein>
    <submittedName>
        <fullName evidence="2">DsbA family oxidoreductase</fullName>
    </submittedName>
</protein>
<dbReference type="RefSeq" id="WP_346580520.1">
    <property type="nucleotide sequence ID" value="NZ_JBDJLH010000005.1"/>
</dbReference>
<evidence type="ECO:0000313" key="3">
    <source>
        <dbReference type="Proteomes" id="UP001409291"/>
    </source>
</evidence>
<name>A0ABV0BRZ1_9SPHI</name>
<reference evidence="2 3" key="1">
    <citation type="submission" date="2024-04" db="EMBL/GenBank/DDBJ databases">
        <title>WGS of bacteria from Torrens River.</title>
        <authorList>
            <person name="Wyrsch E.R."/>
            <person name="Drigo B."/>
        </authorList>
    </citation>
    <scope>NUCLEOTIDE SEQUENCE [LARGE SCALE GENOMIC DNA]</scope>
    <source>
        <strain evidence="2 3">TWI391</strain>
    </source>
</reference>
<dbReference type="PANTHER" id="PTHR13887">
    <property type="entry name" value="GLUTATHIONE S-TRANSFERASE KAPPA"/>
    <property type="match status" value="1"/>
</dbReference>
<sequence length="233" mass="26264">MKIEIWSDIVCPFCYIGKKRLEQALASFPHRDEVEIIWKSYQLHPQFPQGAAGIPAVEYIKNAKGLTKEETLGMMQQVQSIGKSLEIDFDFEKSLIVNTLNGHRLIHFAQEHGLGNILKERLLKAHFSEGVDVNDTNILVNLAAEVGIDKKEVQEMLLSDRFTYEVTQDIQEGVNLGLRGVPFFVFNQKFGIAGAQPLEMFEQTLRQAYEDAKTVIIMNDNEGPSCDSETGNC</sequence>
<dbReference type="Pfam" id="PF01323">
    <property type="entry name" value="DSBA"/>
    <property type="match status" value="1"/>
</dbReference>
<keyword evidence="3" id="KW-1185">Reference proteome</keyword>
<dbReference type="EMBL" id="JBDJNQ010000001">
    <property type="protein sequence ID" value="MEN5376132.1"/>
    <property type="molecule type" value="Genomic_DNA"/>
</dbReference>
<dbReference type="InterPro" id="IPR036249">
    <property type="entry name" value="Thioredoxin-like_sf"/>
</dbReference>
<gene>
    <name evidence="2" type="ORF">ABE541_02550</name>
</gene>
<organism evidence="2 3">
    <name type="scientific">Sphingobacterium kitahiroshimense</name>
    <dbReference type="NCBI Taxonomy" id="470446"/>
    <lineage>
        <taxon>Bacteria</taxon>
        <taxon>Pseudomonadati</taxon>
        <taxon>Bacteroidota</taxon>
        <taxon>Sphingobacteriia</taxon>
        <taxon>Sphingobacteriales</taxon>
        <taxon>Sphingobacteriaceae</taxon>
        <taxon>Sphingobacterium</taxon>
    </lineage>
</organism>
<dbReference type="InterPro" id="IPR001853">
    <property type="entry name" value="DSBA-like_thioredoxin_dom"/>
</dbReference>
<comment type="caution">
    <text evidence="2">The sequence shown here is derived from an EMBL/GenBank/DDBJ whole genome shotgun (WGS) entry which is preliminary data.</text>
</comment>
<accession>A0ABV0BRZ1</accession>
<proteinExistence type="predicted"/>
<dbReference type="CDD" id="cd03024">
    <property type="entry name" value="DsbA_FrnE"/>
    <property type="match status" value="1"/>
</dbReference>
<dbReference type="PANTHER" id="PTHR13887:SF41">
    <property type="entry name" value="THIOREDOXIN SUPERFAMILY PROTEIN"/>
    <property type="match status" value="1"/>
</dbReference>